<evidence type="ECO:0000313" key="5">
    <source>
        <dbReference type="EMBL" id="MFJ3046313.1"/>
    </source>
</evidence>
<dbReference type="CDD" id="cd00644">
    <property type="entry name" value="HMG-CoA_reductase_classII"/>
    <property type="match status" value="1"/>
</dbReference>
<dbReference type="Pfam" id="PF00368">
    <property type="entry name" value="HMG-CoA_red"/>
    <property type="match status" value="1"/>
</dbReference>
<dbReference type="PROSITE" id="PS01192">
    <property type="entry name" value="HMG_COA_REDUCTASE_3"/>
    <property type="match status" value="1"/>
</dbReference>
<dbReference type="PANTHER" id="PTHR10572:SF24">
    <property type="entry name" value="3-HYDROXY-3-METHYLGLUTARYL-COENZYME A REDUCTASE"/>
    <property type="match status" value="1"/>
</dbReference>
<comment type="pathway">
    <text evidence="3">Metabolic intermediate metabolism; (R)-mevalonate degradation; (S)-3-hydroxy-3-methylglutaryl-CoA from (R)-mevalonate: step 1/1.</text>
</comment>
<dbReference type="InterPro" id="IPR009029">
    <property type="entry name" value="HMG_CoA_Rdtase_sub-bd_dom_sf"/>
</dbReference>
<evidence type="ECO:0000256" key="1">
    <source>
        <dbReference type="ARBA" id="ARBA00007661"/>
    </source>
</evidence>
<dbReference type="Proteomes" id="UP001617427">
    <property type="component" value="Unassembled WGS sequence"/>
</dbReference>
<keyword evidence="3" id="KW-0520">NAD</keyword>
<keyword evidence="6" id="KW-1185">Reference proteome</keyword>
<evidence type="ECO:0000256" key="4">
    <source>
        <dbReference type="SAM" id="MobiDB-lite"/>
    </source>
</evidence>
<dbReference type="InterPro" id="IPR023074">
    <property type="entry name" value="HMG_CoA_Rdtase_cat_sf"/>
</dbReference>
<keyword evidence="2 3" id="KW-0560">Oxidoreductase</keyword>
<protein>
    <recommendedName>
        <fullName evidence="3">3-hydroxy-3-methylglutaryl coenzyme A reductase</fullName>
        <shortName evidence="3">HMG-CoA reductase</shortName>
        <ecNumber evidence="3">1.1.1.88</ecNumber>
    </recommendedName>
</protein>
<dbReference type="PRINTS" id="PR00071">
    <property type="entry name" value="HMGCOARDTASE"/>
</dbReference>
<dbReference type="PROSITE" id="PS00066">
    <property type="entry name" value="HMG_COA_REDUCTASE_1"/>
    <property type="match status" value="1"/>
</dbReference>
<dbReference type="PANTHER" id="PTHR10572">
    <property type="entry name" value="3-HYDROXY-3-METHYLGLUTARYL-COENZYME A REDUCTASE"/>
    <property type="match status" value="1"/>
</dbReference>
<sequence length="494" mass="53147">MFCGHGLFRCFSCCVAKQLSWVQLQHCWHQLYPLKLVHTGILLQIRSPRDLPGQAKKHKERQAPMSTATDSRLPGFRSLTPEQRLAEVARLAGLDTAEQALLSDAGALPLATANGMIENVVGTFQLPLGVAGYFQLNGRDVLVPMAVEEPSVVAAASFMAKLIRECGGFQTSSSAPLMRAQIQLIGITDPHGARLAILKERQAIIDIANSRDQLLNKLGGGCRDIEVHVFPDTRRGAMVVTHLIVDVRDAMGANTVNTMAEAVAPHIEKVTGGKVRLRILSNLADLRLARARVKVSAKVLGTEHYSGEEVINGIVDAYEFAAVDPYRAATHNKGIMNGIDPVIVATGNDWRAVEAGAHAYASRNGHYTSLTHWEIAADGDLVGTLEIPMPVGLVGGATKTHPVARAALKILKVQSAQELAEVAVAVGLAQNMAALRALATEGIQRGHMALHARNIALAAGAKPEEMDWLVQQMVAKHDVRVDYAAQLLAQQRGK</sequence>
<organism evidence="5 6">
    <name type="scientific">Herbaspirillum chlorophenolicum</name>
    <dbReference type="NCBI Taxonomy" id="211589"/>
    <lineage>
        <taxon>Bacteria</taxon>
        <taxon>Pseudomonadati</taxon>
        <taxon>Pseudomonadota</taxon>
        <taxon>Betaproteobacteria</taxon>
        <taxon>Burkholderiales</taxon>
        <taxon>Oxalobacteraceae</taxon>
        <taxon>Herbaspirillum</taxon>
    </lineage>
</organism>
<dbReference type="NCBIfam" id="TIGR00532">
    <property type="entry name" value="HMG_CoA_R_NAD"/>
    <property type="match status" value="1"/>
</dbReference>
<dbReference type="InterPro" id="IPR009023">
    <property type="entry name" value="HMG_CoA_Rdtase_NAD(P)-bd_sf"/>
</dbReference>
<evidence type="ECO:0000256" key="2">
    <source>
        <dbReference type="ARBA" id="ARBA00023002"/>
    </source>
</evidence>
<evidence type="ECO:0000256" key="3">
    <source>
        <dbReference type="RuleBase" id="RU361219"/>
    </source>
</evidence>
<reference evidence="5 6" key="1">
    <citation type="submission" date="2024-10" db="EMBL/GenBank/DDBJ databases">
        <title>The Natural Products Discovery Center: Release of the First 8490 Sequenced Strains for Exploring Actinobacteria Biosynthetic Diversity.</title>
        <authorList>
            <person name="Kalkreuter E."/>
            <person name="Kautsar S.A."/>
            <person name="Yang D."/>
            <person name="Bader C.D."/>
            <person name="Teijaro C.N."/>
            <person name="Fluegel L."/>
            <person name="Davis C.M."/>
            <person name="Simpson J.R."/>
            <person name="Lauterbach L."/>
            <person name="Steele A.D."/>
            <person name="Gui C."/>
            <person name="Meng S."/>
            <person name="Li G."/>
            <person name="Viehrig K."/>
            <person name="Ye F."/>
            <person name="Su P."/>
            <person name="Kiefer A.F."/>
            <person name="Nichols A."/>
            <person name="Cepeda A.J."/>
            <person name="Yan W."/>
            <person name="Fan B."/>
            <person name="Jiang Y."/>
            <person name="Adhikari A."/>
            <person name="Zheng C.-J."/>
            <person name="Schuster L."/>
            <person name="Cowan T.M."/>
            <person name="Smanski M.J."/>
            <person name="Chevrette M.G."/>
            <person name="De Carvalho L.P.S."/>
            <person name="Shen B."/>
        </authorList>
    </citation>
    <scope>NUCLEOTIDE SEQUENCE [LARGE SCALE GENOMIC DNA]</scope>
    <source>
        <strain evidence="5 6">NPDC087045</strain>
    </source>
</reference>
<feature type="region of interest" description="Disordered" evidence="4">
    <location>
        <begin position="53"/>
        <end position="73"/>
    </location>
</feature>
<dbReference type="InterPro" id="IPR002202">
    <property type="entry name" value="HMG_CoA_Rdtase"/>
</dbReference>
<evidence type="ECO:0000313" key="6">
    <source>
        <dbReference type="Proteomes" id="UP001617427"/>
    </source>
</evidence>
<comment type="similarity">
    <text evidence="1 3">Belongs to the HMG-CoA reductase family.</text>
</comment>
<dbReference type="InterPro" id="IPR004553">
    <property type="entry name" value="HMG_CoA_Rdtase_bac-typ"/>
</dbReference>
<proteinExistence type="inferred from homology"/>
<dbReference type="InterPro" id="IPR023076">
    <property type="entry name" value="HMG_CoA_Rdtase_CS"/>
</dbReference>
<dbReference type="EMBL" id="JBIUZV010000005">
    <property type="protein sequence ID" value="MFJ3046313.1"/>
    <property type="molecule type" value="Genomic_DNA"/>
</dbReference>
<dbReference type="EC" id="1.1.1.88" evidence="3"/>
<dbReference type="RefSeq" id="WP_402700656.1">
    <property type="nucleotide sequence ID" value="NZ_JBIUZV010000005.1"/>
</dbReference>
<dbReference type="PROSITE" id="PS00318">
    <property type="entry name" value="HMG_COA_REDUCTASE_2"/>
    <property type="match status" value="1"/>
</dbReference>
<dbReference type="PROSITE" id="PS50065">
    <property type="entry name" value="HMG_COA_REDUCTASE_4"/>
    <property type="match status" value="1"/>
</dbReference>
<comment type="catalytic activity">
    <reaction evidence="3">
        <text>(R)-mevalonate + 2 NAD(+) + CoA = (3S)-3-hydroxy-3-methylglutaryl-CoA + 2 NADH + 2 H(+)</text>
        <dbReference type="Rhea" id="RHEA:14833"/>
        <dbReference type="ChEBI" id="CHEBI:15378"/>
        <dbReference type="ChEBI" id="CHEBI:36464"/>
        <dbReference type="ChEBI" id="CHEBI:43074"/>
        <dbReference type="ChEBI" id="CHEBI:57287"/>
        <dbReference type="ChEBI" id="CHEBI:57540"/>
        <dbReference type="ChEBI" id="CHEBI:57945"/>
        <dbReference type="EC" id="1.1.1.88"/>
    </reaction>
</comment>
<name>A0ABW8EYR0_9BURK</name>
<dbReference type="SUPFAM" id="SSF56542">
    <property type="entry name" value="Substrate-binding domain of HMG-CoA reductase"/>
    <property type="match status" value="1"/>
</dbReference>
<comment type="caution">
    <text evidence="5">The sequence shown here is derived from an EMBL/GenBank/DDBJ whole genome shotgun (WGS) entry which is preliminary data.</text>
</comment>
<dbReference type="Gene3D" id="3.90.770.10">
    <property type="entry name" value="3-hydroxy-3-methylglutaryl-coenzyme A Reductase, Chain A, domain 2"/>
    <property type="match status" value="2"/>
</dbReference>
<dbReference type="GO" id="GO:0140643">
    <property type="term" value="F:hydroxymethylglutaryl-CoA reductase (NADH) activity"/>
    <property type="evidence" value="ECO:0007669"/>
    <property type="project" value="UniProtKB-EC"/>
</dbReference>
<dbReference type="Gene3D" id="1.10.8.660">
    <property type="match status" value="1"/>
</dbReference>
<accession>A0ABW8EYR0</accession>
<gene>
    <name evidence="5" type="ORF">ACIPEN_10805</name>
</gene>
<dbReference type="SUPFAM" id="SSF55035">
    <property type="entry name" value="NAD-binding domain of HMG-CoA reductase"/>
    <property type="match status" value="1"/>
</dbReference>